<evidence type="ECO:0000256" key="8">
    <source>
        <dbReference type="ARBA" id="ARBA00022692"/>
    </source>
</evidence>
<protein>
    <submittedName>
        <fullName evidence="21">DgyrCDS1746</fullName>
    </submittedName>
</protein>
<evidence type="ECO:0000256" key="6">
    <source>
        <dbReference type="ARBA" id="ARBA00022676"/>
    </source>
</evidence>
<evidence type="ECO:0000313" key="21">
    <source>
        <dbReference type="EMBL" id="CAD5112536.1"/>
    </source>
</evidence>
<dbReference type="InterPro" id="IPR013662">
    <property type="entry name" value="RIH_assoc-dom"/>
</dbReference>
<organism evidence="21 22">
    <name type="scientific">Dimorphilus gyrociliatus</name>
    <dbReference type="NCBI Taxonomy" id="2664684"/>
    <lineage>
        <taxon>Eukaryota</taxon>
        <taxon>Metazoa</taxon>
        <taxon>Spiralia</taxon>
        <taxon>Lophotrochozoa</taxon>
        <taxon>Annelida</taxon>
        <taxon>Polychaeta</taxon>
        <taxon>Polychaeta incertae sedis</taxon>
        <taxon>Dinophilidae</taxon>
        <taxon>Dimorphilus</taxon>
    </lineage>
</organism>
<accession>A0A7I8V9P9</accession>
<dbReference type="SUPFAM" id="SSF53448">
    <property type="entry name" value="Nucleotide-diphospho-sugar transferases"/>
    <property type="match status" value="1"/>
</dbReference>
<evidence type="ECO:0000256" key="4">
    <source>
        <dbReference type="ARBA" id="ARBA00005735"/>
    </source>
</evidence>
<dbReference type="Pfam" id="PF13733">
    <property type="entry name" value="Glyco_transf_7N"/>
    <property type="match status" value="1"/>
</dbReference>
<feature type="domain" description="MIR" evidence="20">
    <location>
        <begin position="417"/>
        <end position="471"/>
    </location>
</feature>
<dbReference type="EMBL" id="CAJFCJ010000002">
    <property type="protein sequence ID" value="CAD5112536.1"/>
    <property type="molecule type" value="Genomic_DNA"/>
</dbReference>
<feature type="coiled-coil region" evidence="17">
    <location>
        <begin position="2558"/>
        <end position="2585"/>
    </location>
</feature>
<dbReference type="Pfam" id="PF08454">
    <property type="entry name" value="RIH_assoc"/>
    <property type="match status" value="1"/>
</dbReference>
<keyword evidence="5" id="KW-0813">Transport</keyword>
<evidence type="ECO:0000256" key="10">
    <source>
        <dbReference type="ARBA" id="ARBA00022968"/>
    </source>
</evidence>
<keyword evidence="6" id="KW-0328">Glycosyltransferase</keyword>
<comment type="pathway">
    <text evidence="3">Protein modification; protein glycosylation.</text>
</comment>
<evidence type="ECO:0000256" key="5">
    <source>
        <dbReference type="ARBA" id="ARBA00022448"/>
    </source>
</evidence>
<comment type="caution">
    <text evidence="21">The sequence shown here is derived from an EMBL/GenBank/DDBJ whole genome shotgun (WGS) entry which is preliminary data.</text>
</comment>
<dbReference type="InterPro" id="IPR000699">
    <property type="entry name" value="RIH_dom"/>
</dbReference>
<keyword evidence="9" id="KW-0677">Repeat</keyword>
<dbReference type="PANTHER" id="PTHR13715">
    <property type="entry name" value="RYANODINE RECEPTOR AND IP3 RECEPTOR"/>
    <property type="match status" value="1"/>
</dbReference>
<evidence type="ECO:0000256" key="12">
    <source>
        <dbReference type="ARBA" id="ARBA00023065"/>
    </source>
</evidence>
<dbReference type="Gene3D" id="2.80.10.50">
    <property type="match status" value="2"/>
</dbReference>
<feature type="transmembrane region" description="Helical" evidence="19">
    <location>
        <begin position="2515"/>
        <end position="2536"/>
    </location>
</feature>
<dbReference type="GO" id="GO:0016020">
    <property type="term" value="C:membrane"/>
    <property type="evidence" value="ECO:0007669"/>
    <property type="project" value="UniProtKB-SubCell"/>
</dbReference>
<dbReference type="SMART" id="SM00472">
    <property type="entry name" value="MIR"/>
    <property type="match status" value="3"/>
</dbReference>
<dbReference type="SUPFAM" id="SSF82109">
    <property type="entry name" value="MIR domain"/>
    <property type="match status" value="2"/>
</dbReference>
<keyword evidence="14" id="KW-0325">Glycoprotein</keyword>
<dbReference type="GO" id="GO:0016757">
    <property type="term" value="F:glycosyltransferase activity"/>
    <property type="evidence" value="ECO:0007669"/>
    <property type="project" value="UniProtKB-KW"/>
</dbReference>
<keyword evidence="13 19" id="KW-0472">Membrane</keyword>
<dbReference type="InterPro" id="IPR014821">
    <property type="entry name" value="Ins145_P3_rcpt"/>
</dbReference>
<dbReference type="InterPro" id="IPR035910">
    <property type="entry name" value="RyR/IP3R_RIH_dom_sf"/>
</dbReference>
<evidence type="ECO:0000256" key="16">
    <source>
        <dbReference type="ARBA" id="ARBA00023303"/>
    </source>
</evidence>
<evidence type="ECO:0000313" key="22">
    <source>
        <dbReference type="Proteomes" id="UP000549394"/>
    </source>
</evidence>
<feature type="transmembrane region" description="Helical" evidence="19">
    <location>
        <begin position="2472"/>
        <end position="2495"/>
    </location>
</feature>
<gene>
    <name evidence="21" type="ORF">DGYR_LOCUS1664</name>
</gene>
<evidence type="ECO:0000256" key="19">
    <source>
        <dbReference type="SAM" id="Phobius"/>
    </source>
</evidence>
<dbReference type="UniPathway" id="UPA00378"/>
<comment type="subcellular location">
    <subcellularLocation>
        <location evidence="1">Endomembrane system</location>
        <topology evidence="1">Multi-pass membrane protein</topology>
    </subcellularLocation>
    <subcellularLocation>
        <location evidence="2">Membrane</location>
        <topology evidence="2">Single-pass type II membrane protein</topology>
    </subcellularLocation>
</comment>
<feature type="compositionally biased region" description="Basic residues" evidence="18">
    <location>
        <begin position="1632"/>
        <end position="1651"/>
    </location>
</feature>
<dbReference type="Pfam" id="PF02709">
    <property type="entry name" value="Glyco_transf_7C"/>
    <property type="match status" value="1"/>
</dbReference>
<dbReference type="GO" id="GO:0005975">
    <property type="term" value="P:carbohydrate metabolic process"/>
    <property type="evidence" value="ECO:0007669"/>
    <property type="project" value="InterPro"/>
</dbReference>
<evidence type="ECO:0000259" key="20">
    <source>
        <dbReference type="PROSITE" id="PS50919"/>
    </source>
</evidence>
<dbReference type="PANTHER" id="PTHR13715:SF99">
    <property type="entry name" value="INOSITOL 1,4,5-TRISPHOSPHATE RECEPTOR-LIKE PROTEIN A"/>
    <property type="match status" value="1"/>
</dbReference>
<dbReference type="OrthoDB" id="300855at2759"/>
<keyword evidence="22" id="KW-1185">Reference proteome</keyword>
<sequence length="2772" mass="324464">MCFKIHANNEHIIGLYVILIAIYVLVKAQYGNWGYGYSATQILSDTFVSGSATGQDNSYLKCQKPVLNQEIQVNIRRQLKMSKIEFMYPQVTDGGSFRPADCRPSQRVAIVVPFRDRYHQLLHLLQRLHEMLQQQKRDYTIFVLNQAYDDIFNKGKLINSGVREILDNQNNKYDCFIFHDVDMLPLDNRNIYSCGENPRHLSPALDEMRFLLPYYTLTGGVLALTHNQLIKSNGYSNEYWGWGAEDDDMYERLIEAGYSIDRPHPSIGRYIMLKHAKRERSTERRKTMTDAICIGDSVCLFDEDMKGFVYAIESSSTFSNVAVSAGDKIGITKIPDINALTFEICPSLRYKMNKIYRKNLELADKRDYKMEEERVSNSDYTYIHICLNVFHLFSLPLKKNMELENEGNNNEKKRLKGKKLLYGQIVQLRHIFTNKYIHMSTKNTSITEPSSMAISLVSYVAKQSHFRILPKYKIKSEGDIVQVNDQVVFESLKTAGQYLHYGKQFFTNPSPYRNLAYEMNLSVQPSGFCISLFSKPPRHDDYLKAGQVVRFYHKELEGYLCAEGTFDEEGDVAENVHIRVRPVSDKKPRSIFPSANAITYWQIEKEQNPTDGSFIRWGQQCRIRHMCTRRYLRLSNEGEISLTVDGCRDALCVFRIFPAIEQDEKEIFVETDDYCRIQHAASGSWIHGDQSPYESKTRKRSDETESLMASLVLSKTNLKKIVARLERQYDDVFALQIVKPDDHANFNFMAGMVPSLKVLKDKLKDQTNLSIKYMLDIQSSLKEMRDYMMINGIPQGKRQKLLRSLMIIELLVDILRISEERHHRGDVQNTFILIYDVLWTYLVGGSRQNSVYLAMHLEFFENQLDKPDPIGSSATSVLIQLLKNNRKIVDRIVKTHIDKYIHLLKTKRHYKYLQLLGSLCVCSDIAMPENQTYIVRHWLTDESKSSLCRLKAEQSSHDNSKFEYFITKFDENAPKKRLPLITEEEMEIIERQVIDIDNTRFDDDFMYLINQLDLFEKLCYGRNEYAIKVITKDLSFLTWDEAFGYLKDNDLPNLMRAKYCYLILVLFIDVSPRESYLDFITLSFLYNEFDDDYGKTRDSTVEIGEREHELKVWISKFLEENAVMHLNSGALNVLIKQVLHLLYWLVKFHFYQTFEDVKLLMKPLLALLNGKNDKPSDEGYPMSRKMEEFLRRQMFKQSPKAKLIVNAKMEAMKIVELFLNKRFNTRLYRFVEEFRKIYLWKYRNDNRYKRLEEYAPLMDEDDDLLDKPEMLKSIFEESAFFRGVGVDLVEILKGLCNYEYAEMVASLDEQVNEMIEILQTFASYCISDEDMKEPNTVNQNILYTNGVLSDVFDILTKEMDTSLLKKQYCGLKRVFERAFTLIKAMAIRNNNVQQRLFQRINMLMSIEGAERQMAESLIEVFTNNKQTCLKINHSHIKRIFELIVKHKSNVPQFMELLASIIKIEELNLPVKKNQSFVIKHFMQNLGEIGEVLNKSTDERRLILKSKDQKSIRYFMSIIDLLATCCEGENKAVESMCHTLYSFPHLLDILNDKHISNIVKRPFLRFFHWAYMHTGFSSTDLEIEVMSNPGFLKFIQSLKIEFEELSIYIKDNGQLIEAALLTDIRNIFYQHHRSSPTHRTTKSGRSNVRYRRTKPESKIPNTKEINNLHYIFEAVLPFLHSLYESSHVYDTELKKASSDLAVVFLEFALLIKSYLRKKKHYTAILKCGDVLLKPEICGESVHQVEFSKTYNRTSIWRETDVAAMIEDQGEKKNLFLFEIDESDLNDKLKNFTINCSVIYGGPNTVKDQINFNSTEEYTELDGDEQLPLGKEFQSLVDIFINKYESDVVAKYQMAEKLVLQLKLSASYSPPFERHKVQQETLDLKCLQILRALIHNEIVKLPKNWELSQKDHRSQLKAVADIQHALKEFGAHSQALGHLSKQRDETVREVIAFQAAMLFGANKEIQNTFIQYFDKTKETFFVAIQSRMHISINCTKERRFLQSQIRDQIADRVQLLTQLQKSIKKGEVSENEIQKTILAESSNEKLISNGISTKTSDAWGKERRKLLMKKKNSSTKSEHKFIYPLLKPVTKLTKTAAMVVRRLTISESKKPLLNYAEPIGCKDTSRKSLVEQNSGEIWRTAAEWFHFREEDYEYKDDGYIELVLKMLGLLCDGQNKGIQDFLREQPENIKSVNLVMETTKFLSLIYSSINSNTIGLVSELFNTLTEFTSGNIANQVVVFDNKVIDHINYILRDDLQDCLLLEIIELKKTIALFLFALIEENHVIGHGKKAKSIGVEQDVAESLEVETVFKICTECYKIAAYKQKESDSDVFDKKTKRTMNDDVVHEELRNEAIVVGFKYFHVICRILELSEESYVKKASILKSANDFKVWSFYDNGTSTIELVRKGNIQKVYFRVKDRSVLREDVIEKFNYEVDRSTPTNKLRDFLKWTKDIIDNIKYTRKVHQNRFARFFIKYWYEFNAIVIFLSFIIYSIMLITWQKPLDNGIKPRLKYPSIQQVIWVLGGMHNFFSSCVLISYFITNRPTFPNIQSYLNKKLSPKNLQAQLRRLSNQQEEDEELEQQLNPAKNHLEEEMLVIPNDITFTYRLRKAFFDLTFFILITTIGLHIIFGVIVDTFSELRDSKWKIDQDMKKNCFICSRSSYDFEDHIGGFEHHIQDEHNQWTYLFYFIHLDDTRSNDFTSMEKYVSEQLENEWFDFFPMNRAMSLKTEEDSLESQIQSLRDEVNYLVDMKKRDEAFREREIQRERQEQWEAIHKK</sequence>
<keyword evidence="7" id="KW-0808">Transferase</keyword>
<dbReference type="CDD" id="cd23280">
    <property type="entry name" value="beta-trefoil_MIR_itr-1-like"/>
    <property type="match status" value="1"/>
</dbReference>
<dbReference type="GO" id="GO:0012505">
    <property type="term" value="C:endomembrane system"/>
    <property type="evidence" value="ECO:0007669"/>
    <property type="project" value="UniProtKB-SubCell"/>
</dbReference>
<evidence type="ECO:0000256" key="15">
    <source>
        <dbReference type="ARBA" id="ARBA00023286"/>
    </source>
</evidence>
<dbReference type="InterPro" id="IPR027791">
    <property type="entry name" value="Galactosyl_T_C"/>
</dbReference>
<evidence type="ECO:0000256" key="11">
    <source>
        <dbReference type="ARBA" id="ARBA00022989"/>
    </source>
</evidence>
<evidence type="ECO:0000256" key="17">
    <source>
        <dbReference type="SAM" id="Coils"/>
    </source>
</evidence>
<name>A0A7I8V9P9_9ANNE</name>
<dbReference type="Pfam" id="PF02815">
    <property type="entry name" value="MIR"/>
    <property type="match status" value="1"/>
</dbReference>
<dbReference type="InterPro" id="IPR015925">
    <property type="entry name" value="Ryanodine_IP3_receptor"/>
</dbReference>
<feature type="transmembrane region" description="Helical" evidence="19">
    <location>
        <begin position="2610"/>
        <end position="2632"/>
    </location>
</feature>
<proteinExistence type="inferred from homology"/>
<keyword evidence="12" id="KW-0406">Ion transport</keyword>
<dbReference type="Pfam" id="PF01365">
    <property type="entry name" value="RYDR_ITPR"/>
    <property type="match status" value="2"/>
</dbReference>
<reference evidence="21 22" key="1">
    <citation type="submission" date="2020-08" db="EMBL/GenBank/DDBJ databases">
        <authorList>
            <person name="Hejnol A."/>
        </authorList>
    </citation>
    <scope>NUCLEOTIDE SEQUENCE [LARGE SCALE GENOMIC DNA]</scope>
</reference>
<dbReference type="GO" id="GO:0005262">
    <property type="term" value="F:calcium channel activity"/>
    <property type="evidence" value="ECO:0007669"/>
    <property type="project" value="InterPro"/>
</dbReference>
<keyword evidence="10" id="KW-0735">Signal-anchor</keyword>
<dbReference type="InterPro" id="IPR003859">
    <property type="entry name" value="Galactosyl_T"/>
</dbReference>
<dbReference type="Pfam" id="PF08709">
    <property type="entry name" value="Ins145_P3_rec"/>
    <property type="match status" value="1"/>
</dbReference>
<keyword evidence="8 19" id="KW-0812">Transmembrane</keyword>
<evidence type="ECO:0000256" key="18">
    <source>
        <dbReference type="SAM" id="MobiDB-lite"/>
    </source>
</evidence>
<comment type="similarity">
    <text evidence="4">Belongs to the glycosyltransferase 7 family.</text>
</comment>
<dbReference type="PRINTS" id="PR02050">
    <property type="entry name" value="B14GALTRFASE"/>
</dbReference>
<dbReference type="InterPro" id="IPR029044">
    <property type="entry name" value="Nucleotide-diphossugar_trans"/>
</dbReference>
<keyword evidence="16" id="KW-0407">Ion channel</keyword>
<dbReference type="InterPro" id="IPR036300">
    <property type="entry name" value="MIR_dom_sf"/>
</dbReference>
<dbReference type="Proteomes" id="UP000549394">
    <property type="component" value="Unassembled WGS sequence"/>
</dbReference>
<evidence type="ECO:0000256" key="3">
    <source>
        <dbReference type="ARBA" id="ARBA00004922"/>
    </source>
</evidence>
<evidence type="ECO:0000256" key="14">
    <source>
        <dbReference type="ARBA" id="ARBA00023180"/>
    </source>
</evidence>
<keyword evidence="17" id="KW-0175">Coiled coil</keyword>
<dbReference type="InterPro" id="IPR027995">
    <property type="entry name" value="Galactosyl_T_N"/>
</dbReference>
<evidence type="ECO:0000256" key="1">
    <source>
        <dbReference type="ARBA" id="ARBA00004127"/>
    </source>
</evidence>
<keyword evidence="15" id="KW-1071">Ligand-gated ion channel</keyword>
<dbReference type="SUPFAM" id="SSF100909">
    <property type="entry name" value="IP3 receptor type 1 binding core, domain 2"/>
    <property type="match status" value="2"/>
</dbReference>
<evidence type="ECO:0000256" key="13">
    <source>
        <dbReference type="ARBA" id="ARBA00023136"/>
    </source>
</evidence>
<feature type="region of interest" description="Disordered" evidence="18">
    <location>
        <begin position="1632"/>
        <end position="1653"/>
    </location>
</feature>
<dbReference type="PROSITE" id="PS50919">
    <property type="entry name" value="MIR"/>
    <property type="match status" value="1"/>
</dbReference>
<evidence type="ECO:0000256" key="7">
    <source>
        <dbReference type="ARBA" id="ARBA00022679"/>
    </source>
</evidence>
<evidence type="ECO:0000256" key="9">
    <source>
        <dbReference type="ARBA" id="ARBA00022737"/>
    </source>
</evidence>
<evidence type="ECO:0000256" key="2">
    <source>
        <dbReference type="ARBA" id="ARBA00004606"/>
    </source>
</evidence>
<feature type="transmembrane region" description="Helical" evidence="19">
    <location>
        <begin position="12"/>
        <end position="30"/>
    </location>
</feature>
<dbReference type="InterPro" id="IPR016093">
    <property type="entry name" value="MIR_motif"/>
</dbReference>
<dbReference type="Gene3D" id="3.90.550.10">
    <property type="entry name" value="Spore Coat Polysaccharide Biosynthesis Protein SpsA, Chain A"/>
    <property type="match status" value="1"/>
</dbReference>
<keyword evidence="11 19" id="KW-1133">Transmembrane helix</keyword>